<accession>A0AA36GWF9</accession>
<dbReference type="GO" id="GO:0003682">
    <property type="term" value="F:chromatin binding"/>
    <property type="evidence" value="ECO:0007669"/>
    <property type="project" value="InterPro"/>
</dbReference>
<evidence type="ECO:0000313" key="7">
    <source>
        <dbReference type="Proteomes" id="UP001176961"/>
    </source>
</evidence>
<name>A0AA36GWF9_CYLNA</name>
<feature type="region of interest" description="Disordered" evidence="4">
    <location>
        <begin position="435"/>
        <end position="456"/>
    </location>
</feature>
<protein>
    <recommendedName>
        <fullName evidence="5">Myb-like domain-containing protein</fullName>
    </recommendedName>
</protein>
<evidence type="ECO:0000259" key="5">
    <source>
        <dbReference type="SMART" id="SM00717"/>
    </source>
</evidence>
<gene>
    <name evidence="6" type="ORF">CYNAS_LOCUS11352</name>
</gene>
<evidence type="ECO:0000256" key="1">
    <source>
        <dbReference type="ARBA" id="ARBA00004123"/>
    </source>
</evidence>
<dbReference type="InterPro" id="IPR001005">
    <property type="entry name" value="SANT/Myb"/>
</dbReference>
<evidence type="ECO:0000256" key="4">
    <source>
        <dbReference type="SAM" id="MobiDB-lite"/>
    </source>
</evidence>
<keyword evidence="7" id="KW-1185">Reference proteome</keyword>
<feature type="region of interest" description="Disordered" evidence="4">
    <location>
        <begin position="1"/>
        <end position="85"/>
    </location>
</feature>
<feature type="compositionally biased region" description="Polar residues" evidence="4">
    <location>
        <begin position="636"/>
        <end position="650"/>
    </location>
</feature>
<comment type="caution">
    <text evidence="6">The sequence shown here is derived from an EMBL/GenBank/DDBJ whole genome shotgun (WGS) entry which is preliminary data.</text>
</comment>
<dbReference type="AlphaFoldDB" id="A0AA36GWF9"/>
<feature type="compositionally biased region" description="Basic and acidic residues" evidence="4">
    <location>
        <begin position="435"/>
        <end position="449"/>
    </location>
</feature>
<dbReference type="SMART" id="SM00717">
    <property type="entry name" value="SANT"/>
    <property type="match status" value="1"/>
</dbReference>
<dbReference type="SUPFAM" id="SSF46689">
    <property type="entry name" value="Homeodomain-like"/>
    <property type="match status" value="1"/>
</dbReference>
<feature type="domain" description="Myb-like" evidence="5">
    <location>
        <begin position="84"/>
        <end position="136"/>
    </location>
</feature>
<dbReference type="GO" id="GO:0005634">
    <property type="term" value="C:nucleus"/>
    <property type="evidence" value="ECO:0007669"/>
    <property type="project" value="UniProtKB-SubCell"/>
</dbReference>
<dbReference type="InterPro" id="IPR009057">
    <property type="entry name" value="Homeodomain-like_sf"/>
</dbReference>
<feature type="region of interest" description="Disordered" evidence="4">
    <location>
        <begin position="635"/>
        <end position="655"/>
    </location>
</feature>
<comment type="subcellular location">
    <subcellularLocation>
        <location evidence="1">Nucleus</location>
    </subcellularLocation>
</comment>
<dbReference type="Gene3D" id="1.20.58.1880">
    <property type="match status" value="1"/>
</dbReference>
<feature type="region of interest" description="Disordered" evidence="4">
    <location>
        <begin position="322"/>
        <end position="347"/>
    </location>
</feature>
<dbReference type="Proteomes" id="UP001176961">
    <property type="component" value="Unassembled WGS sequence"/>
</dbReference>
<dbReference type="PANTHER" id="PTHR21677">
    <property type="entry name" value="CRAMPED PROTEIN"/>
    <property type="match status" value="1"/>
</dbReference>
<sequence length="738" mass="83297">MTSHAEPTEEDGSVPHTDDSSSGQNVEQVSRRRLAFRPPLDPQPSSSNGARSEGTSGECSTNPGPSKLSSHTTAAAEEERLPKKSKTWSHDEIMVFYEGLKQCGKDFDGVMRIMAKRKVEKNKEQTKNYYFNLLKHVKQTISLDEESMGDIGRDAKELFITINACEWRRRTRSNQYIPERMKELIFHGCTTMPVRDKSKKKSIPVKIKTPPCPSLLKFFYNNQLDKFPPEIIVSLKPMTYADASYVVSCEQNPLLRIRLNTNDRISRIFQLLRHKWASSLDKMDASGSRRSSGPRPEIRLFAGKDTEVGRVILSPTELSPAVGPSLNKLRKERDDREALKSKRSRNAQVNTEPSYTVRIAHNFVLNEEVIKGGLCEENVQDAIVAEIYCLCGMTPIVELVYSIKTMPRMREPWRILVSLLERDYGEALLDTARKRPADAVNERKDEPPSKARPLRNAKAKLTPHSKLGSPLNAIQEEPRTPVVVQPVLSESAVVLEEYDNFAEQYNALRGKKMNNRKTASKTVTTTSTQKQITTFIAPKPATTVLRVETTGPPADIMLGKQISQYKARCAAERAKNQHQGNGAEKVATDFSELCPTSFAHDFLSSLRTPEKTPCKNKPEEERAELMNRLFGGELSMSPTRASEHTSTSFRPQGDDLSRYDLMERALNEASLTPSKMRAYAMPQQGSGTLPDDVRTSMVEMMNQDSRDYVKQFEQLANTITAPRSRGRVERTPKRKRKR</sequence>
<evidence type="ECO:0000256" key="3">
    <source>
        <dbReference type="ARBA" id="ARBA00023242"/>
    </source>
</evidence>
<dbReference type="InterPro" id="IPR055315">
    <property type="entry name" value="Cramped-like"/>
</dbReference>
<dbReference type="PANTHER" id="PTHR21677:SF1">
    <property type="entry name" value="PROTEIN CRAMPED-LIKE"/>
    <property type="match status" value="1"/>
</dbReference>
<keyword evidence="3" id="KW-0539">Nucleus</keyword>
<proteinExistence type="predicted"/>
<feature type="compositionally biased region" description="Polar residues" evidence="4">
    <location>
        <begin position="43"/>
        <end position="73"/>
    </location>
</feature>
<organism evidence="6 7">
    <name type="scientific">Cylicocyclus nassatus</name>
    <name type="common">Nematode worm</name>
    <dbReference type="NCBI Taxonomy" id="53992"/>
    <lineage>
        <taxon>Eukaryota</taxon>
        <taxon>Metazoa</taxon>
        <taxon>Ecdysozoa</taxon>
        <taxon>Nematoda</taxon>
        <taxon>Chromadorea</taxon>
        <taxon>Rhabditida</taxon>
        <taxon>Rhabditina</taxon>
        <taxon>Rhabditomorpha</taxon>
        <taxon>Strongyloidea</taxon>
        <taxon>Strongylidae</taxon>
        <taxon>Cylicocyclus</taxon>
    </lineage>
</organism>
<dbReference type="EMBL" id="CATQJL010000223">
    <property type="protein sequence ID" value="CAJ0599369.1"/>
    <property type="molecule type" value="Genomic_DNA"/>
</dbReference>
<feature type="compositionally biased region" description="Basic and acidic residues" evidence="4">
    <location>
        <begin position="329"/>
        <end position="340"/>
    </location>
</feature>
<keyword evidence="2" id="KW-0238">DNA-binding</keyword>
<evidence type="ECO:0000256" key="2">
    <source>
        <dbReference type="ARBA" id="ARBA00023125"/>
    </source>
</evidence>
<dbReference type="GO" id="GO:0007389">
    <property type="term" value="P:pattern specification process"/>
    <property type="evidence" value="ECO:0007669"/>
    <property type="project" value="TreeGrafter"/>
</dbReference>
<evidence type="ECO:0000313" key="6">
    <source>
        <dbReference type="EMBL" id="CAJ0599369.1"/>
    </source>
</evidence>
<dbReference type="GO" id="GO:0003677">
    <property type="term" value="F:DNA binding"/>
    <property type="evidence" value="ECO:0007669"/>
    <property type="project" value="UniProtKB-KW"/>
</dbReference>
<feature type="region of interest" description="Disordered" evidence="4">
    <location>
        <begin position="717"/>
        <end position="738"/>
    </location>
</feature>
<reference evidence="6" key="1">
    <citation type="submission" date="2023-07" db="EMBL/GenBank/DDBJ databases">
        <authorList>
            <consortium name="CYATHOMIX"/>
        </authorList>
    </citation>
    <scope>NUCLEOTIDE SEQUENCE</scope>
    <source>
        <strain evidence="6">N/A</strain>
    </source>
</reference>